<dbReference type="InterPro" id="IPR005802">
    <property type="entry name" value="ADC_synth_comp_1"/>
</dbReference>
<keyword evidence="2 5" id="KW-0808">Transferase</keyword>
<evidence type="ECO:0000259" key="3">
    <source>
        <dbReference type="Pfam" id="PF00425"/>
    </source>
</evidence>
<dbReference type="Pfam" id="PF04715">
    <property type="entry name" value="Anth_synt_I_N"/>
    <property type="match status" value="1"/>
</dbReference>
<dbReference type="GO" id="GO:0000162">
    <property type="term" value="P:L-tryptophan biosynthetic process"/>
    <property type="evidence" value="ECO:0007669"/>
    <property type="project" value="TreeGrafter"/>
</dbReference>
<keyword evidence="5" id="KW-0032">Aminotransferase</keyword>
<dbReference type="EC" id="2.6.1.85" evidence="1"/>
<dbReference type="Gene3D" id="3.60.120.10">
    <property type="entry name" value="Anthranilate synthase"/>
    <property type="match status" value="1"/>
</dbReference>
<dbReference type="GO" id="GO:0009396">
    <property type="term" value="P:folic acid-containing compound biosynthetic process"/>
    <property type="evidence" value="ECO:0007669"/>
    <property type="project" value="InterPro"/>
</dbReference>
<dbReference type="PANTHER" id="PTHR11236">
    <property type="entry name" value="AMINOBENZOATE/ANTHRANILATE SYNTHASE"/>
    <property type="match status" value="1"/>
</dbReference>
<dbReference type="InterPro" id="IPR005801">
    <property type="entry name" value="ADC_synthase"/>
</dbReference>
<dbReference type="KEGG" id="ccha:ELD05_11245"/>
<dbReference type="InterPro" id="IPR015890">
    <property type="entry name" value="Chorismate_C"/>
</dbReference>
<proteinExistence type="predicted"/>
<evidence type="ECO:0000313" key="5">
    <source>
        <dbReference type="EMBL" id="AZT91158.1"/>
    </source>
</evidence>
<dbReference type="InterPro" id="IPR019999">
    <property type="entry name" value="Anth_synth_I-like"/>
</dbReference>
<dbReference type="InterPro" id="IPR006805">
    <property type="entry name" value="Anth_synth_I_N"/>
</dbReference>
<protein>
    <recommendedName>
        <fullName evidence="1">aminodeoxychorismate synthase</fullName>
        <ecNumber evidence="1">2.6.1.85</ecNumber>
    </recommendedName>
</protein>
<organism evidence="5 6">
    <name type="scientific">Caldicellulosiruptor changbaiensis</name>
    <dbReference type="NCBI Taxonomy" id="1222016"/>
    <lineage>
        <taxon>Bacteria</taxon>
        <taxon>Bacillati</taxon>
        <taxon>Bacillota</taxon>
        <taxon>Bacillota incertae sedis</taxon>
        <taxon>Caldicellulosiruptorales</taxon>
        <taxon>Caldicellulosiruptoraceae</taxon>
        <taxon>Caldicellulosiruptor</taxon>
    </lineage>
</organism>
<name>A0A3T0D848_9FIRM</name>
<sequence length="443" mass="51579">MLKIQVISDFGEPFCVFFNLKEDFSVLLESNLYNKSYGRYSFLFLRPKEVFICHDHDDSFEYLEKLSKEVSKRRKDSDFIFNGGFAGYFSYNFGVDLYKVERKRDFSCVYKAFFGYYEDFIVFDHLSKEIYINLSSKKALEKVKEIIWAQKDCTQYKDFEKPVVLSVLPNFEKEEYKKCIKRIKDYIYEGDVYQVNLSQRFVFKGKFDPDYLYFCLRNRNFGAYHAYIKLPNASIISTSPELFLRKRGSEIITKPIKGTIRRGESADEDKVLKEKLFNDTKCRSELLMIVDLERNDFAKVCRPRSIEVPKLLEVESYSSVFHLVSTIKGEINSGVMLSDIIKATFPGGSITGAPKLNAIKIIEELEKDPRGVYTGSIGYIANNFNMDFNIAIRTLVLEGESSYFNVGGGIVWDSDEEEEYKETLYKGKPFFEILGCREFIENI</sequence>
<reference evidence="5 6" key="1">
    <citation type="submission" date="2018-12" db="EMBL/GenBank/DDBJ databases">
        <title>Genome sequence from the cellulolytic species, Caldicellulosiruptor changbaiensis.</title>
        <authorList>
            <person name="Blumer-Schuette S.E."/>
            <person name="Mendoza C."/>
        </authorList>
    </citation>
    <scope>NUCLEOTIDE SEQUENCE [LARGE SCALE GENOMIC DNA]</scope>
    <source>
        <strain evidence="5 6">CBS-Z</strain>
    </source>
</reference>
<dbReference type="GO" id="GO:0046820">
    <property type="term" value="F:4-amino-4-deoxychorismate synthase activity"/>
    <property type="evidence" value="ECO:0007669"/>
    <property type="project" value="UniProtKB-EC"/>
</dbReference>
<dbReference type="EMBL" id="CP034791">
    <property type="protein sequence ID" value="AZT91158.1"/>
    <property type="molecule type" value="Genomic_DNA"/>
</dbReference>
<dbReference type="Pfam" id="PF00425">
    <property type="entry name" value="Chorismate_bind"/>
    <property type="match status" value="1"/>
</dbReference>
<dbReference type="PRINTS" id="PR00095">
    <property type="entry name" value="ANTSNTHASEI"/>
</dbReference>
<keyword evidence="6" id="KW-1185">Reference proteome</keyword>
<feature type="domain" description="Chorismate-utilising enzyme C-terminal" evidence="3">
    <location>
        <begin position="173"/>
        <end position="426"/>
    </location>
</feature>
<dbReference type="NCBIfam" id="TIGR00553">
    <property type="entry name" value="pabB"/>
    <property type="match status" value="1"/>
</dbReference>
<gene>
    <name evidence="5" type="primary">pabB</name>
    <name evidence="5" type="ORF">ELD05_11245</name>
</gene>
<accession>A0A3T0D848</accession>
<dbReference type="AlphaFoldDB" id="A0A3T0D848"/>
<dbReference type="Proteomes" id="UP000282930">
    <property type="component" value="Chromosome"/>
</dbReference>
<evidence type="ECO:0000259" key="4">
    <source>
        <dbReference type="Pfam" id="PF04715"/>
    </source>
</evidence>
<evidence type="ECO:0000256" key="2">
    <source>
        <dbReference type="ARBA" id="ARBA00022679"/>
    </source>
</evidence>
<feature type="domain" description="Anthranilate synthase component I N-terminal" evidence="4">
    <location>
        <begin position="12"/>
        <end position="132"/>
    </location>
</feature>
<evidence type="ECO:0000313" key="6">
    <source>
        <dbReference type="Proteomes" id="UP000282930"/>
    </source>
</evidence>
<dbReference type="PANTHER" id="PTHR11236:SF50">
    <property type="entry name" value="AMINODEOXYCHORISMATE SYNTHASE COMPONENT 1"/>
    <property type="match status" value="1"/>
</dbReference>
<evidence type="ECO:0000256" key="1">
    <source>
        <dbReference type="ARBA" id="ARBA00013139"/>
    </source>
</evidence>
<dbReference type="SUPFAM" id="SSF56322">
    <property type="entry name" value="ADC synthase"/>
    <property type="match status" value="1"/>
</dbReference>